<proteinExistence type="inferred from homology"/>
<dbReference type="GO" id="GO:0005829">
    <property type="term" value="C:cytosol"/>
    <property type="evidence" value="ECO:0007669"/>
    <property type="project" value="TreeGrafter"/>
</dbReference>
<comment type="function">
    <text evidence="6">Involved in transcription antitermination. Required for transcription of ribosomal RNA (rRNA) genes. Binds specifically to the boxA antiterminator sequence of the ribosomal RNA (rrn) operons.</text>
</comment>
<reference evidence="8 9" key="1">
    <citation type="journal article" date="2014" name="Genome Biol. Evol.">
        <title>Comparative Genomics of the Campylobacter lari Group.</title>
        <authorList>
            <person name="Miller W.G."/>
            <person name="Yee E."/>
            <person name="Chapman M.H."/>
            <person name="Smith T.P."/>
            <person name="Bono J.L."/>
            <person name="Huynh S."/>
            <person name="Parker C.T."/>
            <person name="Vandamme P."/>
            <person name="Luong K."/>
            <person name="Korlach J."/>
        </authorList>
    </citation>
    <scope>NUCLEOTIDE SEQUENCE [LARGE SCALE GENOMIC DNA]</scope>
    <source>
        <strain evidence="8 9">LMG 24374</strain>
    </source>
</reference>
<dbReference type="OrthoDB" id="9797817at2"/>
<dbReference type="GO" id="GO:0031564">
    <property type="term" value="P:transcription antitermination"/>
    <property type="evidence" value="ECO:0007669"/>
    <property type="project" value="UniProtKB-KW"/>
</dbReference>
<dbReference type="GO" id="GO:0003723">
    <property type="term" value="F:RNA binding"/>
    <property type="evidence" value="ECO:0007669"/>
    <property type="project" value="UniProtKB-UniRule"/>
</dbReference>
<dbReference type="Proteomes" id="UP000031135">
    <property type="component" value="Chromosome"/>
</dbReference>
<dbReference type="InterPro" id="IPR011605">
    <property type="entry name" value="NusB_fam"/>
</dbReference>
<sequence>MATRHQVRQSIVSLLYAAQLNQENKDFINEFLDEKKIRNDQRKFTLDLYNGINEQLAFLDEKINECLKEHKLDGVANIEKAILRLGAYEILFTSTQKAIIINEAIELAKEMAGDNAPKFINGVLDKINKEAQ</sequence>
<evidence type="ECO:0000256" key="3">
    <source>
        <dbReference type="ARBA" id="ARBA00022884"/>
    </source>
</evidence>
<evidence type="ECO:0000313" key="8">
    <source>
        <dbReference type="EMBL" id="AJC90435.1"/>
    </source>
</evidence>
<dbReference type="InterPro" id="IPR035926">
    <property type="entry name" value="NusB-like_sf"/>
</dbReference>
<keyword evidence="3 6" id="KW-0694">RNA-binding</keyword>
<keyword evidence="4 6" id="KW-0805">Transcription regulation</keyword>
<evidence type="ECO:0000256" key="1">
    <source>
        <dbReference type="ARBA" id="ARBA00005952"/>
    </source>
</evidence>
<keyword evidence="5 6" id="KW-0804">Transcription</keyword>
<evidence type="ECO:0000259" key="7">
    <source>
        <dbReference type="Pfam" id="PF01029"/>
    </source>
</evidence>
<dbReference type="Pfam" id="PF01029">
    <property type="entry name" value="NusB"/>
    <property type="match status" value="1"/>
</dbReference>
<dbReference type="HAMAP" id="MF_00073">
    <property type="entry name" value="NusB"/>
    <property type="match status" value="1"/>
</dbReference>
<comment type="similarity">
    <text evidence="1 6">Belongs to the NusB family.</text>
</comment>
<dbReference type="InterPro" id="IPR006027">
    <property type="entry name" value="NusB_RsmB_TIM44"/>
</dbReference>
<dbReference type="Gene3D" id="1.10.940.10">
    <property type="entry name" value="NusB-like"/>
    <property type="match status" value="1"/>
</dbReference>
<dbReference type="AlphaFoldDB" id="A0A0A8H9X1"/>
<keyword evidence="2 6" id="KW-0889">Transcription antitermination</keyword>
<gene>
    <name evidence="6 8" type="primary">nusB</name>
    <name evidence="8" type="ORF">CSUB8521_0578</name>
</gene>
<dbReference type="RefSeq" id="WP_039663210.1">
    <property type="nucleotide sequence ID" value="NZ_CP007772.1"/>
</dbReference>
<evidence type="ECO:0000256" key="5">
    <source>
        <dbReference type="ARBA" id="ARBA00023163"/>
    </source>
</evidence>
<evidence type="ECO:0000256" key="2">
    <source>
        <dbReference type="ARBA" id="ARBA00022814"/>
    </source>
</evidence>
<evidence type="ECO:0000256" key="4">
    <source>
        <dbReference type="ARBA" id="ARBA00023015"/>
    </source>
</evidence>
<name>A0A0A8H9X1_9BACT</name>
<accession>A0A0A8H9X1</accession>
<protein>
    <recommendedName>
        <fullName evidence="6">Transcription antitermination protein NusB</fullName>
    </recommendedName>
    <alternativeName>
        <fullName evidence="6">Antitermination factor NusB</fullName>
    </alternativeName>
</protein>
<dbReference type="GO" id="GO:0006353">
    <property type="term" value="P:DNA-templated transcription termination"/>
    <property type="evidence" value="ECO:0007669"/>
    <property type="project" value="UniProtKB-UniRule"/>
</dbReference>
<evidence type="ECO:0000313" key="9">
    <source>
        <dbReference type="Proteomes" id="UP000031135"/>
    </source>
</evidence>
<dbReference type="NCBIfam" id="TIGR01951">
    <property type="entry name" value="nusB"/>
    <property type="match status" value="1"/>
</dbReference>
<organism evidence="8 9">
    <name type="scientific">Campylobacter subantarcticus LMG 24374</name>
    <dbReference type="NCBI Taxonomy" id="1388751"/>
    <lineage>
        <taxon>Bacteria</taxon>
        <taxon>Pseudomonadati</taxon>
        <taxon>Campylobacterota</taxon>
        <taxon>Epsilonproteobacteria</taxon>
        <taxon>Campylobacterales</taxon>
        <taxon>Campylobacteraceae</taxon>
        <taxon>Campylobacter</taxon>
    </lineage>
</organism>
<dbReference type="PANTHER" id="PTHR11078:SF3">
    <property type="entry name" value="ANTITERMINATION NUSB DOMAIN-CONTAINING PROTEIN"/>
    <property type="match status" value="1"/>
</dbReference>
<evidence type="ECO:0000256" key="6">
    <source>
        <dbReference type="HAMAP-Rule" id="MF_00073"/>
    </source>
</evidence>
<feature type="domain" description="NusB/RsmB/TIM44" evidence="7">
    <location>
        <begin position="5"/>
        <end position="129"/>
    </location>
</feature>
<dbReference type="KEGG" id="csm:CSUB8521_0578"/>
<dbReference type="EMBL" id="CP007772">
    <property type="protein sequence ID" value="AJC90435.1"/>
    <property type="molecule type" value="Genomic_DNA"/>
</dbReference>
<dbReference type="PANTHER" id="PTHR11078">
    <property type="entry name" value="N UTILIZATION SUBSTANCE PROTEIN B-RELATED"/>
    <property type="match status" value="1"/>
</dbReference>
<dbReference type="SUPFAM" id="SSF48013">
    <property type="entry name" value="NusB-like"/>
    <property type="match status" value="1"/>
</dbReference>
<dbReference type="HOGENOM" id="CLU_087843_3_3_7"/>